<feature type="domain" description="Zn(2)-C6 fungal-type" evidence="7">
    <location>
        <begin position="128"/>
        <end position="157"/>
    </location>
</feature>
<comment type="subcellular location">
    <subcellularLocation>
        <location evidence="1">Nucleus</location>
    </subcellularLocation>
</comment>
<dbReference type="Pfam" id="PF00172">
    <property type="entry name" value="Zn_clus"/>
    <property type="match status" value="1"/>
</dbReference>
<dbReference type="PROSITE" id="PS00463">
    <property type="entry name" value="ZN2_CY6_FUNGAL_1"/>
    <property type="match status" value="1"/>
</dbReference>
<evidence type="ECO:0000313" key="8">
    <source>
        <dbReference type="EMBL" id="VUC35191.1"/>
    </source>
</evidence>
<name>A0ABY6UX33_BIOOC</name>
<keyword evidence="5" id="KW-0539">Nucleus</keyword>
<comment type="caution">
    <text evidence="8">The sequence shown here is derived from an EMBL/GenBank/DDBJ whole genome shotgun (WGS) entry which is preliminary data.</text>
</comment>
<evidence type="ECO:0000256" key="6">
    <source>
        <dbReference type="SAM" id="MobiDB-lite"/>
    </source>
</evidence>
<dbReference type="PROSITE" id="PS50048">
    <property type="entry name" value="ZN2_CY6_FUNGAL_2"/>
    <property type="match status" value="1"/>
</dbReference>
<accession>A0ABY6UX33</accession>
<dbReference type="InterPro" id="IPR036864">
    <property type="entry name" value="Zn2-C6_fun-type_DNA-bd_sf"/>
</dbReference>
<dbReference type="CDD" id="cd12148">
    <property type="entry name" value="fungal_TF_MHR"/>
    <property type="match status" value="1"/>
</dbReference>
<reference evidence="8 9" key="1">
    <citation type="submission" date="2019-06" db="EMBL/GenBank/DDBJ databases">
        <authorList>
            <person name="Broberg M."/>
        </authorList>
    </citation>
    <scope>NUCLEOTIDE SEQUENCE [LARGE SCALE GENOMIC DNA]</scope>
</reference>
<gene>
    <name evidence="8" type="ORF">CLO192961_LOCUS407742</name>
</gene>
<evidence type="ECO:0000256" key="4">
    <source>
        <dbReference type="ARBA" id="ARBA00023163"/>
    </source>
</evidence>
<dbReference type="SMART" id="SM00066">
    <property type="entry name" value="GAL4"/>
    <property type="match status" value="1"/>
</dbReference>
<keyword evidence="3" id="KW-0805">Transcription regulation</keyword>
<dbReference type="Proteomes" id="UP000766486">
    <property type="component" value="Unassembled WGS sequence"/>
</dbReference>
<evidence type="ECO:0000256" key="5">
    <source>
        <dbReference type="ARBA" id="ARBA00023242"/>
    </source>
</evidence>
<keyword evidence="4" id="KW-0804">Transcription</keyword>
<dbReference type="InterPro" id="IPR001138">
    <property type="entry name" value="Zn2Cys6_DnaBD"/>
</dbReference>
<sequence>MHSVPAAWESQHLLTQSNGLAVKVLKLPVSVYTSVRESSQVEMGPRKRRCTGAKQNEDTELNSIVDVSGPDTVTYPVLQTGRRSRGAAQIIDNSTAEVPEAGLPERTMATAPVPPEHMANPTSQEMRSCENCRRGKLKCSRTFPCVKCVEKNTDCVYEQDKRRGPKPGYIEEIYRRVDALEQMVIGQSLLFRLPSNSAATSDQEKCDEDSSRFNHVLDDVRATLLRAGRHSPAPAGSVAAAAATDLADAASSMGAQSVRTRRRGSVPEQDLNEMREIYRTHFQPWIPILRPHFFTNVIEVHDDSCIPRHSLLHAIIAASGPFLREPMQYDHAQYLDAAQAGICEGLLKRTDMDTLHACVIVEFLSMGDGRLTEHWGLVCLLPQLVLKAGLHLEDQHLTPEQHEHRRLTGLHLDSKTWRSRETSRRLFWVIFLIDHFAALLSGSSPSFESGLIRRQLPCEGNAWLENREVHTREFIPADTAVQVQITSDPHIGALAYLIEATEILAMMNDFASRARLLASSAAMRGVRDMRGTFREFLNLDLIMANWKARLPAHFQHASPDQDGYIDHNITLAHLTHNTAGILLYQSLRGLWSTWEHVSNQSSALSYLVLVKQAAKEIAKISARFLLHRRYIVSPQFCLCQFIAGRALLAYSRWFEEALDQDFQTITTSLSESSKRWSSAQPSHHDHIDPTEESPAANDFAAQLLARLRRDATQPDFIDVTISWTKLWDEMQQGQATARKADTTQVLAQSTSAQTENSTAYSQQPNISNSRTITETSLDGPNMSQSDEVASLFLSSVQFETLDDRIFSWKDYENLATGQAVGQAVEAPLAFETEPQY</sequence>
<evidence type="ECO:0000256" key="2">
    <source>
        <dbReference type="ARBA" id="ARBA00022723"/>
    </source>
</evidence>
<dbReference type="Pfam" id="PF04082">
    <property type="entry name" value="Fungal_trans"/>
    <property type="match status" value="1"/>
</dbReference>
<keyword evidence="9" id="KW-1185">Reference proteome</keyword>
<evidence type="ECO:0000256" key="3">
    <source>
        <dbReference type="ARBA" id="ARBA00023015"/>
    </source>
</evidence>
<dbReference type="PANTHER" id="PTHR47338">
    <property type="entry name" value="ZN(II)2CYS6 TRANSCRIPTION FACTOR (EUROFUNG)-RELATED"/>
    <property type="match status" value="1"/>
</dbReference>
<dbReference type="CDD" id="cd00067">
    <property type="entry name" value="GAL4"/>
    <property type="match status" value="1"/>
</dbReference>
<dbReference type="InterPro" id="IPR050815">
    <property type="entry name" value="TF_fung"/>
</dbReference>
<dbReference type="InterPro" id="IPR007219">
    <property type="entry name" value="XnlR_reg_dom"/>
</dbReference>
<evidence type="ECO:0000259" key="7">
    <source>
        <dbReference type="PROSITE" id="PS50048"/>
    </source>
</evidence>
<proteinExistence type="predicted"/>
<dbReference type="Gene3D" id="4.10.240.10">
    <property type="entry name" value="Zn(2)-C6 fungal-type DNA-binding domain"/>
    <property type="match status" value="1"/>
</dbReference>
<dbReference type="EMBL" id="CABFNS010000905">
    <property type="protein sequence ID" value="VUC35191.1"/>
    <property type="molecule type" value="Genomic_DNA"/>
</dbReference>
<keyword evidence="2" id="KW-0479">Metal-binding</keyword>
<evidence type="ECO:0000256" key="1">
    <source>
        <dbReference type="ARBA" id="ARBA00004123"/>
    </source>
</evidence>
<dbReference type="SUPFAM" id="SSF57701">
    <property type="entry name" value="Zn2/Cys6 DNA-binding domain"/>
    <property type="match status" value="1"/>
</dbReference>
<protein>
    <recommendedName>
        <fullName evidence="7">Zn(2)-C6 fungal-type domain-containing protein</fullName>
    </recommendedName>
</protein>
<dbReference type="PANTHER" id="PTHR47338:SF20">
    <property type="entry name" value="ZN(II)2CYS6 TRANSCRIPTION FACTOR (EUROFUNG)"/>
    <property type="match status" value="1"/>
</dbReference>
<feature type="region of interest" description="Disordered" evidence="6">
    <location>
        <begin position="750"/>
        <end position="781"/>
    </location>
</feature>
<feature type="region of interest" description="Disordered" evidence="6">
    <location>
        <begin position="673"/>
        <end position="693"/>
    </location>
</feature>
<evidence type="ECO:0000313" key="9">
    <source>
        <dbReference type="Proteomes" id="UP000766486"/>
    </source>
</evidence>
<organism evidence="8 9">
    <name type="scientific">Bionectria ochroleuca</name>
    <name type="common">Gliocladium roseum</name>
    <dbReference type="NCBI Taxonomy" id="29856"/>
    <lineage>
        <taxon>Eukaryota</taxon>
        <taxon>Fungi</taxon>
        <taxon>Dikarya</taxon>
        <taxon>Ascomycota</taxon>
        <taxon>Pezizomycotina</taxon>
        <taxon>Sordariomycetes</taxon>
        <taxon>Hypocreomycetidae</taxon>
        <taxon>Hypocreales</taxon>
        <taxon>Bionectriaceae</taxon>
        <taxon>Clonostachys</taxon>
    </lineage>
</organism>